<accession>A0AC61PLH4</accession>
<evidence type="ECO:0000313" key="1">
    <source>
        <dbReference type="EMBL" id="SMC63774.1"/>
    </source>
</evidence>
<dbReference type="Proteomes" id="UP000192328">
    <property type="component" value="Unassembled WGS sequence"/>
</dbReference>
<protein>
    <submittedName>
        <fullName evidence="1">MORN repeat-containing protein</fullName>
    </submittedName>
</protein>
<keyword evidence="2" id="KW-1185">Reference proteome</keyword>
<dbReference type="EMBL" id="FWXZ01000003">
    <property type="protein sequence ID" value="SMC63774.1"/>
    <property type="molecule type" value="Genomic_DNA"/>
</dbReference>
<proteinExistence type="predicted"/>
<gene>
    <name evidence="1" type="ORF">SAMN06297397_1700</name>
</gene>
<name>A0AC61PLH4_9FIRM</name>
<comment type="caution">
    <text evidence="1">The sequence shown here is derived from an EMBL/GenBank/DDBJ whole genome shotgun (WGS) entry which is preliminary data.</text>
</comment>
<sequence>MKKIVCIVLTIFLFLSIALAEPVTQQPYELVVDGESRIGKYTGNMENGIPDGYGLFVTTNPNGYSWHYIGNWKAGLMHGEGSTYWEDGSLEIGEYDEGHFVFGYCYYDGADLELYSTLSTDRSLTDSESALVEPTEPTEPTVQYIGNKNSHVFHKLDCGSVKIMKDKNKVNFYSREEAIDMHYKPCGECNP</sequence>
<evidence type="ECO:0000313" key="2">
    <source>
        <dbReference type="Proteomes" id="UP000192328"/>
    </source>
</evidence>
<reference evidence="1" key="1">
    <citation type="submission" date="2017-04" db="EMBL/GenBank/DDBJ databases">
        <authorList>
            <person name="Varghese N."/>
            <person name="Submissions S."/>
        </authorList>
    </citation>
    <scope>NUCLEOTIDE SEQUENCE</scope>
    <source>
        <strain evidence="1">WTE2008</strain>
    </source>
</reference>
<organism evidence="1 2">
    <name type="scientific">Aristaeella lactis</name>
    <dbReference type="NCBI Taxonomy" id="3046383"/>
    <lineage>
        <taxon>Bacteria</taxon>
        <taxon>Bacillati</taxon>
        <taxon>Bacillota</taxon>
        <taxon>Clostridia</taxon>
        <taxon>Eubacteriales</taxon>
        <taxon>Aristaeellaceae</taxon>
        <taxon>Aristaeella</taxon>
    </lineage>
</organism>